<dbReference type="NCBIfam" id="TIGR00597">
    <property type="entry name" value="rad10"/>
    <property type="match status" value="1"/>
</dbReference>
<dbReference type="AlphaFoldDB" id="T0PXP8"/>
<dbReference type="CDD" id="cd22325">
    <property type="entry name" value="ERCC1_C-like"/>
    <property type="match status" value="1"/>
</dbReference>
<dbReference type="GO" id="GO:0006302">
    <property type="term" value="P:double-strand break repair"/>
    <property type="evidence" value="ECO:0007669"/>
    <property type="project" value="UniProtKB-ARBA"/>
</dbReference>
<feature type="domain" description="ERCC1-like central" evidence="7">
    <location>
        <begin position="118"/>
        <end position="230"/>
    </location>
</feature>
<dbReference type="InParanoid" id="T0PXP8"/>
<dbReference type="OrthoDB" id="10262814at2759"/>
<evidence type="ECO:0000256" key="6">
    <source>
        <dbReference type="ARBA" id="ARBA00023242"/>
    </source>
</evidence>
<evidence type="ECO:0000256" key="3">
    <source>
        <dbReference type="ARBA" id="ARBA00022763"/>
    </source>
</evidence>
<evidence type="ECO:0000259" key="7">
    <source>
        <dbReference type="Pfam" id="PF03834"/>
    </source>
</evidence>
<name>T0PXP8_SAPDV</name>
<sequence>MAGAVGPATSWRMMIAFSSAPKNQVATTRATGQHARNGYTDVCEFHVAYPDDQIFAMDLGAPVAKVDSRTEAPRDDDAPPRYLTRADAFTSVFQSVVKPAVAAPSPAAASPFAESLVVHIHPSQSGNPLVKLLHNVIPEVNPDITSDYMMGEACVACFLSVRYHMLHPTYLKSKLGRVKPARVQVVVCHVDVPDNESALKEINRDALACGFTLLLAWSWKEAARYIETLKSYENRPATLIKEKVENDYSAQLADVLTGVRSINKTDVVTLSSNFGSVQRLMCATEDELALCPGIGGKKVQMLLEAFNTPFHATS</sequence>
<keyword evidence="9" id="KW-1185">Reference proteome</keyword>
<dbReference type="GO" id="GO:0003684">
    <property type="term" value="F:damaged DNA binding"/>
    <property type="evidence" value="ECO:0007669"/>
    <property type="project" value="InterPro"/>
</dbReference>
<dbReference type="Proteomes" id="UP000030762">
    <property type="component" value="Unassembled WGS sequence"/>
</dbReference>
<dbReference type="GO" id="GO:0006312">
    <property type="term" value="P:mitotic recombination"/>
    <property type="evidence" value="ECO:0007669"/>
    <property type="project" value="TreeGrafter"/>
</dbReference>
<dbReference type="GO" id="GO:0003697">
    <property type="term" value="F:single-stranded DNA binding"/>
    <property type="evidence" value="ECO:0007669"/>
    <property type="project" value="TreeGrafter"/>
</dbReference>
<dbReference type="InterPro" id="IPR011335">
    <property type="entry name" value="Restrct_endonuc-II-like"/>
</dbReference>
<dbReference type="GO" id="GO:0070914">
    <property type="term" value="P:UV-damage excision repair"/>
    <property type="evidence" value="ECO:0007669"/>
    <property type="project" value="TreeGrafter"/>
</dbReference>
<dbReference type="Pfam" id="PF03834">
    <property type="entry name" value="Rad10"/>
    <property type="match status" value="1"/>
</dbReference>
<dbReference type="InterPro" id="IPR004579">
    <property type="entry name" value="ERCC1/RAD10/SWI10"/>
</dbReference>
<gene>
    <name evidence="8" type="ORF">SDRG_15214</name>
</gene>
<evidence type="ECO:0000256" key="5">
    <source>
        <dbReference type="ARBA" id="ARBA00023204"/>
    </source>
</evidence>
<keyword evidence="6" id="KW-0539">Nucleus</keyword>
<dbReference type="eggNOG" id="KOG2841">
    <property type="taxonomic scope" value="Eukaryota"/>
</dbReference>
<dbReference type="STRING" id="1156394.T0PXP8"/>
<dbReference type="InterPro" id="IPR047260">
    <property type="entry name" value="ERCC1-like_central_dom"/>
</dbReference>
<evidence type="ECO:0000313" key="8">
    <source>
        <dbReference type="EMBL" id="EQC27001.1"/>
    </source>
</evidence>
<accession>T0PXP8</accession>
<proteinExistence type="inferred from homology"/>
<evidence type="ECO:0000256" key="2">
    <source>
        <dbReference type="ARBA" id="ARBA00008283"/>
    </source>
</evidence>
<dbReference type="FunCoup" id="T0PXP8">
    <property type="interactions" value="193"/>
</dbReference>
<dbReference type="GeneID" id="19955941"/>
<protein>
    <recommendedName>
        <fullName evidence="7">ERCC1-like central domain-containing protein</fullName>
    </recommendedName>
</protein>
<comment type="similarity">
    <text evidence="2">Belongs to the ERCC1/RAD10/SWI10 family.</text>
</comment>
<dbReference type="RefSeq" id="XP_008619603.1">
    <property type="nucleotide sequence ID" value="XM_008621381.1"/>
</dbReference>
<dbReference type="FunFam" id="1.10.150.20:FF:000017">
    <property type="entry name" value="DNA excision repair protein ERCC-1"/>
    <property type="match status" value="1"/>
</dbReference>
<evidence type="ECO:0000313" key="9">
    <source>
        <dbReference type="Proteomes" id="UP000030762"/>
    </source>
</evidence>
<dbReference type="SUPFAM" id="SSF52980">
    <property type="entry name" value="Restriction endonuclease-like"/>
    <property type="match status" value="1"/>
</dbReference>
<evidence type="ECO:0000256" key="4">
    <source>
        <dbReference type="ARBA" id="ARBA00023125"/>
    </source>
</evidence>
<dbReference type="GO" id="GO:0000110">
    <property type="term" value="C:nucleotide-excision repair factor 1 complex"/>
    <property type="evidence" value="ECO:0007669"/>
    <property type="project" value="TreeGrafter"/>
</dbReference>
<dbReference type="OMA" id="PHCVLVH"/>
<dbReference type="GO" id="GO:0070522">
    <property type="term" value="C:ERCC4-ERCC1 complex"/>
    <property type="evidence" value="ECO:0007669"/>
    <property type="project" value="TreeGrafter"/>
</dbReference>
<reference evidence="8 9" key="1">
    <citation type="submission" date="2012-04" db="EMBL/GenBank/DDBJ databases">
        <title>The Genome Sequence of Saprolegnia declina VS20.</title>
        <authorList>
            <consortium name="The Broad Institute Genome Sequencing Platform"/>
            <person name="Russ C."/>
            <person name="Nusbaum C."/>
            <person name="Tyler B."/>
            <person name="van West P."/>
            <person name="Dieguez-Uribeondo J."/>
            <person name="de Bruijn I."/>
            <person name="Tripathy S."/>
            <person name="Jiang R."/>
            <person name="Young S.K."/>
            <person name="Zeng Q."/>
            <person name="Gargeya S."/>
            <person name="Fitzgerald M."/>
            <person name="Haas B."/>
            <person name="Abouelleil A."/>
            <person name="Alvarado L."/>
            <person name="Arachchi H.M."/>
            <person name="Berlin A."/>
            <person name="Chapman S.B."/>
            <person name="Goldberg J."/>
            <person name="Griggs A."/>
            <person name="Gujja S."/>
            <person name="Hansen M."/>
            <person name="Howarth C."/>
            <person name="Imamovic A."/>
            <person name="Larimer J."/>
            <person name="McCowen C."/>
            <person name="Montmayeur A."/>
            <person name="Murphy C."/>
            <person name="Neiman D."/>
            <person name="Pearson M."/>
            <person name="Priest M."/>
            <person name="Roberts A."/>
            <person name="Saif S."/>
            <person name="Shea T."/>
            <person name="Sisk P."/>
            <person name="Sykes S."/>
            <person name="Wortman J."/>
            <person name="Nusbaum C."/>
            <person name="Birren B."/>
        </authorList>
    </citation>
    <scope>NUCLEOTIDE SEQUENCE [LARGE SCALE GENOMIC DNA]</scope>
    <source>
        <strain evidence="8 9">VS20</strain>
    </source>
</reference>
<dbReference type="Gene3D" id="1.10.150.20">
    <property type="entry name" value="5' to 3' exonuclease, C-terminal subdomain"/>
    <property type="match status" value="1"/>
</dbReference>
<comment type="subcellular location">
    <subcellularLocation>
        <location evidence="1">Nucleus</location>
    </subcellularLocation>
</comment>
<dbReference type="PANTHER" id="PTHR12749">
    <property type="entry name" value="EXCISION REPAIR CROSS-COMPLEMENTING 1 ERCC1"/>
    <property type="match status" value="1"/>
</dbReference>
<evidence type="ECO:0000256" key="1">
    <source>
        <dbReference type="ARBA" id="ARBA00004123"/>
    </source>
</evidence>
<dbReference type="SUPFAM" id="SSF47781">
    <property type="entry name" value="RuvA domain 2-like"/>
    <property type="match status" value="1"/>
</dbReference>
<keyword evidence="4" id="KW-0238">DNA-binding</keyword>
<dbReference type="Gene3D" id="3.40.50.10130">
    <property type="match status" value="1"/>
</dbReference>
<dbReference type="VEuPathDB" id="FungiDB:SDRG_15214"/>
<dbReference type="EMBL" id="JH767217">
    <property type="protein sequence ID" value="EQC27001.1"/>
    <property type="molecule type" value="Genomic_DNA"/>
</dbReference>
<dbReference type="InterPro" id="IPR010994">
    <property type="entry name" value="RuvA_2-like"/>
</dbReference>
<keyword evidence="3" id="KW-0227">DNA damage</keyword>
<keyword evidence="5" id="KW-0234">DNA repair</keyword>
<organism evidence="8 9">
    <name type="scientific">Saprolegnia diclina (strain VS20)</name>
    <dbReference type="NCBI Taxonomy" id="1156394"/>
    <lineage>
        <taxon>Eukaryota</taxon>
        <taxon>Sar</taxon>
        <taxon>Stramenopiles</taxon>
        <taxon>Oomycota</taxon>
        <taxon>Saprolegniomycetes</taxon>
        <taxon>Saprolegniales</taxon>
        <taxon>Saprolegniaceae</taxon>
        <taxon>Saprolegnia</taxon>
    </lineage>
</organism>
<dbReference type="Pfam" id="PF14520">
    <property type="entry name" value="HHH_5"/>
    <property type="match status" value="1"/>
</dbReference>
<dbReference type="PANTHER" id="PTHR12749:SF0">
    <property type="entry name" value="DNA EXCISION REPAIR PROTEIN ERCC-1"/>
    <property type="match status" value="1"/>
</dbReference>